<dbReference type="Proteomes" id="UP000274391">
    <property type="component" value="Unassembled WGS sequence"/>
</dbReference>
<organism evidence="3 4">
    <name type="scientific">Gulosibacter macacae</name>
    <dbReference type="NCBI Taxonomy" id="2488791"/>
    <lineage>
        <taxon>Bacteria</taxon>
        <taxon>Bacillati</taxon>
        <taxon>Actinomycetota</taxon>
        <taxon>Actinomycetes</taxon>
        <taxon>Micrococcales</taxon>
        <taxon>Microbacteriaceae</taxon>
        <taxon>Gulosibacter</taxon>
    </lineage>
</organism>
<keyword evidence="2" id="KW-0472">Membrane</keyword>
<reference evidence="3 4" key="1">
    <citation type="submission" date="2018-11" db="EMBL/GenBank/DDBJ databases">
        <title>YIM 102482-1 draft genome.</title>
        <authorList>
            <person name="Li G."/>
            <person name="Jiang Y."/>
        </authorList>
    </citation>
    <scope>NUCLEOTIDE SEQUENCE [LARGE SCALE GENOMIC DNA]</scope>
    <source>
        <strain evidence="3 4">YIM 102482-1</strain>
    </source>
</reference>
<feature type="transmembrane region" description="Helical" evidence="2">
    <location>
        <begin position="280"/>
        <end position="300"/>
    </location>
</feature>
<keyword evidence="2" id="KW-1133">Transmembrane helix</keyword>
<keyword evidence="2" id="KW-0812">Transmembrane</keyword>
<comment type="caution">
    <text evidence="3">The sequence shown here is derived from an EMBL/GenBank/DDBJ whole genome shotgun (WGS) entry which is preliminary data.</text>
</comment>
<protein>
    <submittedName>
        <fullName evidence="3">Uncharacterized protein</fullName>
    </submittedName>
</protein>
<accession>A0A3P3VVL6</accession>
<name>A0A3P3VVL6_9MICO</name>
<proteinExistence type="predicted"/>
<sequence length="465" mass="51045">MRSESSRLPHSLREAELTAAGFIRVIGRDERADIVSIDPDAVVPPPSATLAYALVAPVLVAIAVGFAWLTAWVWQFLAAQAPGIGLEWLAVLPAFIALWFAWLSVRHLWRWGTRGRRMQRARSFAQLQQQPWRPTMTTITEVRQYRSRRQVLRYSVLVSAEYQDAVLVNPPGAVGRGQEVLPSVGDQVCLWRLDDGTLFAQVAGDGAAPAQLFVPAAAATSAPQAPAPQRPTKPQPSEFPGDARTARKYSTGMLRVVAPRESADHLPDSVEPFIGASRPAWFQIGAMLVALTIGVVSVRLFVEAWLWTWVALAAAIIIALISIPVLVRDARARAYDESQLRHGFPQLMRTRPTAYGVVVETGSSDSEGQITAYWAGVEVGAEALLLLSPQRAHHRFGAEQLPQVGDRVSIWRLPDGFTIGQLDRIDGFGSRRNVRAATEALVGQVHAGELSASEFYAERYRLLTQ</sequence>
<feature type="region of interest" description="Disordered" evidence="1">
    <location>
        <begin position="221"/>
        <end position="243"/>
    </location>
</feature>
<feature type="transmembrane region" description="Helical" evidence="2">
    <location>
        <begin position="306"/>
        <end position="327"/>
    </location>
</feature>
<evidence type="ECO:0000313" key="3">
    <source>
        <dbReference type="EMBL" id="RRJ86841.1"/>
    </source>
</evidence>
<feature type="transmembrane region" description="Helical" evidence="2">
    <location>
        <begin position="86"/>
        <end position="109"/>
    </location>
</feature>
<dbReference type="RefSeq" id="WP_124972084.1">
    <property type="nucleotide sequence ID" value="NZ_RQVS01000007.1"/>
</dbReference>
<feature type="transmembrane region" description="Helical" evidence="2">
    <location>
        <begin position="50"/>
        <end position="74"/>
    </location>
</feature>
<evidence type="ECO:0000256" key="1">
    <source>
        <dbReference type="SAM" id="MobiDB-lite"/>
    </source>
</evidence>
<keyword evidence="4" id="KW-1185">Reference proteome</keyword>
<gene>
    <name evidence="3" type="ORF">EG850_07420</name>
</gene>
<evidence type="ECO:0000313" key="4">
    <source>
        <dbReference type="Proteomes" id="UP000274391"/>
    </source>
</evidence>
<feature type="compositionally biased region" description="Pro residues" evidence="1">
    <location>
        <begin position="225"/>
        <end position="234"/>
    </location>
</feature>
<dbReference type="AlphaFoldDB" id="A0A3P3VVL6"/>
<dbReference type="EMBL" id="RQVS01000007">
    <property type="protein sequence ID" value="RRJ86841.1"/>
    <property type="molecule type" value="Genomic_DNA"/>
</dbReference>
<evidence type="ECO:0000256" key="2">
    <source>
        <dbReference type="SAM" id="Phobius"/>
    </source>
</evidence>